<accession>A0A0F9NGY8</accession>
<evidence type="ECO:0008006" key="2">
    <source>
        <dbReference type="Google" id="ProtNLM"/>
    </source>
</evidence>
<protein>
    <recommendedName>
        <fullName evidence="2">Ubiquitin-activating enzyme E1 FCCH domain-containing protein</fullName>
    </recommendedName>
</protein>
<comment type="caution">
    <text evidence="1">The sequence shown here is derived from an EMBL/GenBank/DDBJ whole genome shotgun (WGS) entry which is preliminary data.</text>
</comment>
<sequence>MTTRRLPNRIFMDYPVPYEVHKEQLYPFGQVCELPAGQIFRFGRMGGTIGVATKTYQSEVTTTQFDTLAVQTQAEVGDTTLKMTIGTTTITENEFAEGTVIVESAAALGHIYPIKSNDGDITSGNTLTVTFADGISIQSQLTTSHKVTTLKNPWLDVIIATSVQTAMVIGVPQVIVEIAHHGWFQTHGFASVLADGATQVVGKPVRVSETADGSAAFMDMDEAANVADGGLLGIALQVGVAGDFMGVFLKIE</sequence>
<name>A0A0F9NGY8_9ZZZZ</name>
<reference evidence="1" key="1">
    <citation type="journal article" date="2015" name="Nature">
        <title>Complex archaea that bridge the gap between prokaryotes and eukaryotes.</title>
        <authorList>
            <person name="Spang A."/>
            <person name="Saw J.H."/>
            <person name="Jorgensen S.L."/>
            <person name="Zaremba-Niedzwiedzka K."/>
            <person name="Martijn J."/>
            <person name="Lind A.E."/>
            <person name="van Eijk R."/>
            <person name="Schleper C."/>
            <person name="Guy L."/>
            <person name="Ettema T.J."/>
        </authorList>
    </citation>
    <scope>NUCLEOTIDE SEQUENCE</scope>
</reference>
<gene>
    <name evidence="1" type="ORF">LCGC14_0968060</name>
</gene>
<dbReference type="EMBL" id="LAZR01003544">
    <property type="protein sequence ID" value="KKN17219.1"/>
    <property type="molecule type" value="Genomic_DNA"/>
</dbReference>
<organism evidence="1">
    <name type="scientific">marine sediment metagenome</name>
    <dbReference type="NCBI Taxonomy" id="412755"/>
    <lineage>
        <taxon>unclassified sequences</taxon>
        <taxon>metagenomes</taxon>
        <taxon>ecological metagenomes</taxon>
    </lineage>
</organism>
<proteinExistence type="predicted"/>
<evidence type="ECO:0000313" key="1">
    <source>
        <dbReference type="EMBL" id="KKN17219.1"/>
    </source>
</evidence>
<dbReference type="AlphaFoldDB" id="A0A0F9NGY8"/>